<feature type="compositionally biased region" description="Acidic residues" evidence="1">
    <location>
        <begin position="68"/>
        <end position="77"/>
    </location>
</feature>
<dbReference type="EMBL" id="UINC01153135">
    <property type="protein sequence ID" value="SVD47687.1"/>
    <property type="molecule type" value="Genomic_DNA"/>
</dbReference>
<evidence type="ECO:0000256" key="1">
    <source>
        <dbReference type="SAM" id="MobiDB-lite"/>
    </source>
</evidence>
<dbReference type="PROSITE" id="PS50076">
    <property type="entry name" value="DNAJ_2"/>
    <property type="match status" value="1"/>
</dbReference>
<feature type="compositionally biased region" description="Basic and acidic residues" evidence="1">
    <location>
        <begin position="78"/>
        <end position="139"/>
    </location>
</feature>
<evidence type="ECO:0000259" key="2">
    <source>
        <dbReference type="PROSITE" id="PS50076"/>
    </source>
</evidence>
<organism evidence="3">
    <name type="scientific">marine metagenome</name>
    <dbReference type="NCBI Taxonomy" id="408172"/>
    <lineage>
        <taxon>unclassified sequences</taxon>
        <taxon>metagenomes</taxon>
        <taxon>ecological metagenomes</taxon>
    </lineage>
</organism>
<dbReference type="SMART" id="SM00271">
    <property type="entry name" value="DnaJ"/>
    <property type="match status" value="1"/>
</dbReference>
<feature type="non-terminal residue" evidence="3">
    <location>
        <position position="139"/>
    </location>
</feature>
<dbReference type="PANTHER" id="PTHR24074">
    <property type="entry name" value="CO-CHAPERONE PROTEIN DJLA"/>
    <property type="match status" value="1"/>
</dbReference>
<dbReference type="InterPro" id="IPR001623">
    <property type="entry name" value="DnaJ_domain"/>
</dbReference>
<dbReference type="Pfam" id="PF00226">
    <property type="entry name" value="DnaJ"/>
    <property type="match status" value="1"/>
</dbReference>
<dbReference type="Gene3D" id="1.10.287.110">
    <property type="entry name" value="DnaJ domain"/>
    <property type="match status" value="1"/>
</dbReference>
<accession>A0A382VMB8</accession>
<dbReference type="SUPFAM" id="SSF46565">
    <property type="entry name" value="Chaperone J-domain"/>
    <property type="match status" value="1"/>
</dbReference>
<evidence type="ECO:0000313" key="3">
    <source>
        <dbReference type="EMBL" id="SVD47687.1"/>
    </source>
</evidence>
<dbReference type="InterPro" id="IPR050817">
    <property type="entry name" value="DjlA_DnaK_co-chaperone"/>
</dbReference>
<reference evidence="3" key="1">
    <citation type="submission" date="2018-05" db="EMBL/GenBank/DDBJ databases">
        <authorList>
            <person name="Lanie J.A."/>
            <person name="Ng W.-L."/>
            <person name="Kazmierczak K.M."/>
            <person name="Andrzejewski T.M."/>
            <person name="Davidsen T.M."/>
            <person name="Wayne K.J."/>
            <person name="Tettelin H."/>
            <person name="Glass J.I."/>
            <person name="Rusch D."/>
            <person name="Podicherti R."/>
            <person name="Tsui H.-C.T."/>
            <person name="Winkler M.E."/>
        </authorList>
    </citation>
    <scope>NUCLEOTIDE SEQUENCE</scope>
</reference>
<dbReference type="InterPro" id="IPR036869">
    <property type="entry name" value="J_dom_sf"/>
</dbReference>
<gene>
    <name evidence="3" type="ORF">METZ01_LOCUS400541</name>
</gene>
<protein>
    <recommendedName>
        <fullName evidence="2">J domain-containing protein</fullName>
    </recommendedName>
</protein>
<name>A0A382VMB8_9ZZZZ</name>
<dbReference type="PRINTS" id="PR00625">
    <property type="entry name" value="JDOMAIN"/>
</dbReference>
<dbReference type="CDD" id="cd06257">
    <property type="entry name" value="DnaJ"/>
    <property type="match status" value="1"/>
</dbReference>
<proteinExistence type="predicted"/>
<feature type="domain" description="J" evidence="2">
    <location>
        <begin position="7"/>
        <end position="77"/>
    </location>
</feature>
<dbReference type="AlphaFoldDB" id="A0A382VMB8"/>
<sequence length="139" mass="17141">MPNKYDKYFKILELDIQASKEDVKKAFSELSHIWHPDNYMGKPSNIQNRATRKFKKISTAYQVLNEYLSEEDSDSDAEEKTKAEQERRESEEKERKQREENERLKKEEEIRRKTEQERREKEEKERKQREENERLKKEE</sequence>
<feature type="region of interest" description="Disordered" evidence="1">
    <location>
        <begin position="67"/>
        <end position="139"/>
    </location>
</feature>